<feature type="compositionally biased region" description="Basic and acidic residues" evidence="1">
    <location>
        <begin position="1045"/>
        <end position="1054"/>
    </location>
</feature>
<feature type="compositionally biased region" description="Low complexity" evidence="1">
    <location>
        <begin position="690"/>
        <end position="703"/>
    </location>
</feature>
<name>A0A2T7PZN4_POMCA</name>
<feature type="region of interest" description="Disordered" evidence="1">
    <location>
        <begin position="101"/>
        <end position="122"/>
    </location>
</feature>
<feature type="compositionally biased region" description="Basic and acidic residues" evidence="1">
    <location>
        <begin position="1172"/>
        <end position="1223"/>
    </location>
</feature>
<feature type="region of interest" description="Disordered" evidence="1">
    <location>
        <begin position="827"/>
        <end position="1263"/>
    </location>
</feature>
<dbReference type="Pfam" id="PF15709">
    <property type="entry name" value="DUF4670"/>
    <property type="match status" value="1"/>
</dbReference>
<evidence type="ECO:0000256" key="1">
    <source>
        <dbReference type="SAM" id="MobiDB-lite"/>
    </source>
</evidence>
<dbReference type="Proteomes" id="UP000245119">
    <property type="component" value="Linkage Group LG1"/>
</dbReference>
<reference evidence="2 3" key="1">
    <citation type="submission" date="2018-04" db="EMBL/GenBank/DDBJ databases">
        <title>The genome of golden apple snail Pomacea canaliculata provides insight into stress tolerance and invasive adaptation.</title>
        <authorList>
            <person name="Liu C."/>
            <person name="Liu B."/>
            <person name="Ren Y."/>
            <person name="Zhang Y."/>
            <person name="Wang H."/>
            <person name="Li S."/>
            <person name="Jiang F."/>
            <person name="Yin L."/>
            <person name="Zhang G."/>
            <person name="Qian W."/>
            <person name="Fan W."/>
        </authorList>
    </citation>
    <scope>NUCLEOTIDE SEQUENCE [LARGE SCALE GENOMIC DNA]</scope>
    <source>
        <strain evidence="2">SZHN2017</strain>
        <tissue evidence="2">Muscle</tissue>
    </source>
</reference>
<feature type="compositionally biased region" description="Basic and acidic residues" evidence="1">
    <location>
        <begin position="1231"/>
        <end position="1263"/>
    </location>
</feature>
<protein>
    <submittedName>
        <fullName evidence="2">Uncharacterized protein</fullName>
    </submittedName>
</protein>
<feature type="region of interest" description="Disordered" evidence="1">
    <location>
        <begin position="390"/>
        <end position="411"/>
    </location>
</feature>
<dbReference type="InterPro" id="IPR031440">
    <property type="entry name" value="DUF4670"/>
</dbReference>
<dbReference type="OrthoDB" id="6162046at2759"/>
<gene>
    <name evidence="2" type="ORF">C0Q70_01509</name>
</gene>
<comment type="caution">
    <text evidence="2">The sequence shown here is derived from an EMBL/GenBank/DDBJ whole genome shotgun (WGS) entry which is preliminary data.</text>
</comment>
<feature type="compositionally biased region" description="Basic residues" evidence="1">
    <location>
        <begin position="1035"/>
        <end position="1044"/>
    </location>
</feature>
<feature type="compositionally biased region" description="Acidic residues" evidence="1">
    <location>
        <begin position="1136"/>
        <end position="1150"/>
    </location>
</feature>
<dbReference type="EMBL" id="PZQS01000001">
    <property type="protein sequence ID" value="PVD38884.1"/>
    <property type="molecule type" value="Genomic_DNA"/>
</dbReference>
<keyword evidence="3" id="KW-1185">Reference proteome</keyword>
<dbReference type="STRING" id="400727.A0A2T7PZN4"/>
<organism evidence="2 3">
    <name type="scientific">Pomacea canaliculata</name>
    <name type="common">Golden apple snail</name>
    <dbReference type="NCBI Taxonomy" id="400727"/>
    <lineage>
        <taxon>Eukaryota</taxon>
        <taxon>Metazoa</taxon>
        <taxon>Spiralia</taxon>
        <taxon>Lophotrochozoa</taxon>
        <taxon>Mollusca</taxon>
        <taxon>Gastropoda</taxon>
        <taxon>Caenogastropoda</taxon>
        <taxon>Architaenioglossa</taxon>
        <taxon>Ampullarioidea</taxon>
        <taxon>Ampullariidae</taxon>
        <taxon>Pomacea</taxon>
    </lineage>
</organism>
<accession>A0A2T7PZN4</accession>
<feature type="region of interest" description="Disordered" evidence="1">
    <location>
        <begin position="551"/>
        <end position="599"/>
    </location>
</feature>
<sequence>MAGGGALNLSLLSRGVGEVQKNGHEKVEVFLEPSDYYNFGGDRHYYHPTIQENYSLLGGGQRLSTQSIRDSYEFSLPKTFTTRKGALLLFSEDLALKAKEQEHQGRNQHYSQNVFSTSPEDDGTSIELKTVDDLAKSILHYGCRSYEDDKNKMYLKFIHRQREKWERQIRPGYSAKRYLSVWTRCWNSHVFETVVSKGYLTERSLFSYNMLLPHLRRHLFHEDLSNMPQPYRLMKNMLLSPGSMSGYTFYRSPTGKEFGPLDEEEADAEAGMHGRPETKQSIHVIRTTEDGVQREVSYSMLDKEAQREVITDLLVKSAVHYALFKQEELLEQSLHQAAQGDDASTSELYTLPDQQKASEEKQPVAAHTFDMREAVDSLLDSHRGPFTLGGGLPDIDTHSHSSEYTGSFKGGAVPHHAAKGMGGHGARASWPASADEAVKEYIGGVPVVGIRDASSASSSRTSIPHLPPIIRAPLTPIKDVSRETTQVTSLPPIKKGIFGARDKENLPALSVMPPTPQQANTSKLKLVPLKRDAGWTSLDEDDDDNKKLASKRLSQGTSEVSPYHIGSDGSHSQVKVGRRSKMKTQGSKYQPRSMASGSYIGGESVKGSTIMAPDGEIISVGGSVGPPRPHDVALISDVTQPQREVNYADDLGMSEEEPEEWPAVTKKKAKSVVSRKSDSTAAKREEDSDSLASASLPSQPRSSVTEQDLLDTLTEHARRVAGSVLSQPRSGLDLEADVRQAAGMWMDLHPVRAVSRSQSVQIAARYEAIAEISETVRGGSANVSAAEYKELIRGNLPPSEAGVFKPQVSIPADRLSVEMEYDVIGYGPARSKAGSKPGSIRGSTPADLDEGSEHDNKRSSLTTQSPGAGVEEDDFQKALKNLEMKSSQEKDSIQDGEKPAKMQGSASEETNELQRDTEKTDQKVSGAKIKTTGASQKTGVSERTVLSEKTGVSQKTEVSEKSRVSAKTERSGDLKKKDKKPKAAEDKDQPFHMGVVDHKEELTKLYGGDKSADRQKTGAGGKGKEKKPKKEGEKKKGKSKKKGKQAQEKEESRSEAPQAEAPDAASAAAAAVSETKGTPPPPVKGHPEEVEDVMAPSSPEEAKSDDDMEFMIIRDEFSPEPERPSKVNIPARLDDVDVPDDEVVDADDDDPNLKSISNREARAAKRAAAAAKRKEEVERKRREREEQVKREREEQDRQEQLKREMEEERRRREEERRLRKLQEKEEEEKEEQEKLEAERRRKAAEERERRAKEEYQRKLEELRKKQAEEEAIRLELMAQKAKEEEERLRQEELMLSLMAEAERLEYERKKKEEEEARRLKEEEDRLRREEEARLAILEAKRLAEEMARRQAELEARLRFNRGLQLEANGLDHTQDINRAFVFSYFELLQWLGLDIPDFELAKMRQF</sequence>
<feature type="region of interest" description="Disordered" evidence="1">
    <location>
        <begin position="506"/>
        <end position="526"/>
    </location>
</feature>
<feature type="region of interest" description="Disordered" evidence="1">
    <location>
        <begin position="623"/>
        <end position="705"/>
    </location>
</feature>
<proteinExistence type="predicted"/>
<feature type="compositionally biased region" description="Polar residues" evidence="1">
    <location>
        <begin position="583"/>
        <end position="596"/>
    </location>
</feature>
<feature type="compositionally biased region" description="Basic and acidic residues" evidence="1">
    <location>
        <begin position="1112"/>
        <end position="1125"/>
    </location>
</feature>
<feature type="compositionally biased region" description="Low complexity" evidence="1">
    <location>
        <begin position="1055"/>
        <end position="1071"/>
    </location>
</feature>
<feature type="compositionally biased region" description="Basic and acidic residues" evidence="1">
    <location>
        <begin position="875"/>
        <end position="900"/>
    </location>
</feature>
<evidence type="ECO:0000313" key="3">
    <source>
        <dbReference type="Proteomes" id="UP000245119"/>
    </source>
</evidence>
<feature type="compositionally biased region" description="Polar residues" evidence="1">
    <location>
        <begin position="107"/>
        <end position="118"/>
    </location>
</feature>
<dbReference type="PANTHER" id="PTHR21937">
    <property type="entry name" value="CCDC66 DOMAIN-CONTAINING PROTEIN"/>
    <property type="match status" value="1"/>
</dbReference>
<dbReference type="PANTHER" id="PTHR21937:SF5">
    <property type="entry name" value="GENE 973-RELATED"/>
    <property type="match status" value="1"/>
</dbReference>
<feature type="compositionally biased region" description="Basic and acidic residues" evidence="1">
    <location>
        <begin position="912"/>
        <end position="922"/>
    </location>
</feature>
<feature type="compositionally biased region" description="Basic and acidic residues" evidence="1">
    <location>
        <begin position="957"/>
        <end position="1003"/>
    </location>
</feature>
<feature type="compositionally biased region" description="Basic and acidic residues" evidence="1">
    <location>
        <begin position="675"/>
        <end position="686"/>
    </location>
</feature>
<evidence type="ECO:0000313" key="2">
    <source>
        <dbReference type="EMBL" id="PVD38884.1"/>
    </source>
</evidence>
<feature type="compositionally biased region" description="Polar residues" evidence="1">
    <location>
        <begin position="932"/>
        <end position="941"/>
    </location>
</feature>